<evidence type="ECO:0000313" key="3">
    <source>
        <dbReference type="Proteomes" id="UP001642483"/>
    </source>
</evidence>
<feature type="region of interest" description="Disordered" evidence="1">
    <location>
        <begin position="101"/>
        <end position="125"/>
    </location>
</feature>
<evidence type="ECO:0008006" key="4">
    <source>
        <dbReference type="Google" id="ProtNLM"/>
    </source>
</evidence>
<name>A0ABP0F3F0_CLALP</name>
<protein>
    <recommendedName>
        <fullName evidence="4">Secreted protein</fullName>
    </recommendedName>
</protein>
<comment type="caution">
    <text evidence="2">The sequence shown here is derived from an EMBL/GenBank/DDBJ whole genome shotgun (WGS) entry which is preliminary data.</text>
</comment>
<evidence type="ECO:0000256" key="1">
    <source>
        <dbReference type="SAM" id="MobiDB-lite"/>
    </source>
</evidence>
<keyword evidence="3" id="KW-1185">Reference proteome</keyword>
<evidence type="ECO:0000313" key="2">
    <source>
        <dbReference type="EMBL" id="CAK8672949.1"/>
    </source>
</evidence>
<dbReference type="EMBL" id="CAWYQH010000002">
    <property type="protein sequence ID" value="CAK8672949.1"/>
    <property type="molecule type" value="Genomic_DNA"/>
</dbReference>
<gene>
    <name evidence="2" type="ORF">CVLEPA_LOCUS2743</name>
</gene>
<accession>A0ABP0F3F0</accession>
<proteinExistence type="predicted"/>
<sequence>MRSTPGSNDTLLLIAAIIPSAEVARDRCDDQNFASSFLTFPARYSASFTCRHDDATNITRKHCDVTSCLFVNGGNPYFNWTSVGSKVTLDLQVGVRVKSGQMKESIPRRRCRPAQTPPTDLRQTR</sequence>
<reference evidence="2 3" key="1">
    <citation type="submission" date="2024-02" db="EMBL/GenBank/DDBJ databases">
        <authorList>
            <person name="Daric V."/>
            <person name="Darras S."/>
        </authorList>
    </citation>
    <scope>NUCLEOTIDE SEQUENCE [LARGE SCALE GENOMIC DNA]</scope>
</reference>
<organism evidence="2 3">
    <name type="scientific">Clavelina lepadiformis</name>
    <name type="common">Light-bulb sea squirt</name>
    <name type="synonym">Ascidia lepadiformis</name>
    <dbReference type="NCBI Taxonomy" id="159417"/>
    <lineage>
        <taxon>Eukaryota</taxon>
        <taxon>Metazoa</taxon>
        <taxon>Chordata</taxon>
        <taxon>Tunicata</taxon>
        <taxon>Ascidiacea</taxon>
        <taxon>Aplousobranchia</taxon>
        <taxon>Clavelinidae</taxon>
        <taxon>Clavelina</taxon>
    </lineage>
</organism>
<dbReference type="Proteomes" id="UP001642483">
    <property type="component" value="Unassembled WGS sequence"/>
</dbReference>